<organism evidence="3 4">
    <name type="scientific">Humisphaera borealis</name>
    <dbReference type="NCBI Taxonomy" id="2807512"/>
    <lineage>
        <taxon>Bacteria</taxon>
        <taxon>Pseudomonadati</taxon>
        <taxon>Planctomycetota</taxon>
        <taxon>Phycisphaerae</taxon>
        <taxon>Tepidisphaerales</taxon>
        <taxon>Tepidisphaeraceae</taxon>
        <taxon>Humisphaera</taxon>
    </lineage>
</organism>
<accession>A0A7M2X0C2</accession>
<dbReference type="Pfam" id="PF00171">
    <property type="entry name" value="Aldedh"/>
    <property type="match status" value="1"/>
</dbReference>
<evidence type="ECO:0000256" key="1">
    <source>
        <dbReference type="ARBA" id="ARBA00023002"/>
    </source>
</evidence>
<keyword evidence="4" id="KW-1185">Reference proteome</keyword>
<dbReference type="RefSeq" id="WP_206294258.1">
    <property type="nucleotide sequence ID" value="NZ_CP063458.1"/>
</dbReference>
<evidence type="ECO:0000259" key="2">
    <source>
        <dbReference type="Pfam" id="PF00171"/>
    </source>
</evidence>
<dbReference type="InterPro" id="IPR016162">
    <property type="entry name" value="Ald_DH_N"/>
</dbReference>
<gene>
    <name evidence="3" type="ORF">IPV69_07130</name>
</gene>
<dbReference type="KEGG" id="hbs:IPV69_07130"/>
<dbReference type="GO" id="GO:0016620">
    <property type="term" value="F:oxidoreductase activity, acting on the aldehyde or oxo group of donors, NAD or NADP as acceptor"/>
    <property type="evidence" value="ECO:0007669"/>
    <property type="project" value="InterPro"/>
</dbReference>
<name>A0A7M2X0C2_9BACT</name>
<dbReference type="Proteomes" id="UP000593765">
    <property type="component" value="Chromosome"/>
</dbReference>
<feature type="domain" description="Aldehyde dehydrogenase" evidence="2">
    <location>
        <begin position="15"/>
        <end position="476"/>
    </location>
</feature>
<reference evidence="3 4" key="1">
    <citation type="submission" date="2020-10" db="EMBL/GenBank/DDBJ databases">
        <title>Wide distribution of Phycisphaera-like planctomycetes from WD2101 soil group in peatlands and genome analysis of the first cultivated representative.</title>
        <authorList>
            <person name="Dedysh S.N."/>
            <person name="Beletsky A.V."/>
            <person name="Ivanova A."/>
            <person name="Kulichevskaya I.S."/>
            <person name="Suzina N.E."/>
            <person name="Philippov D.A."/>
            <person name="Rakitin A.L."/>
            <person name="Mardanov A.V."/>
            <person name="Ravin N.V."/>
        </authorList>
    </citation>
    <scope>NUCLEOTIDE SEQUENCE [LARGE SCALE GENOMIC DNA]</scope>
    <source>
        <strain evidence="3 4">M1803</strain>
    </source>
</reference>
<dbReference type="Gene3D" id="3.40.309.10">
    <property type="entry name" value="Aldehyde Dehydrogenase, Chain A, domain 2"/>
    <property type="match status" value="1"/>
</dbReference>
<dbReference type="CDD" id="cd07129">
    <property type="entry name" value="ALDH_KGSADH"/>
    <property type="match status" value="1"/>
</dbReference>
<dbReference type="AlphaFoldDB" id="A0A7M2X0C2"/>
<dbReference type="PANTHER" id="PTHR43353:SF3">
    <property type="entry name" value="ALDEHYDE DEHYDROGENASE-RELATED"/>
    <property type="match status" value="1"/>
</dbReference>
<evidence type="ECO:0000313" key="4">
    <source>
        <dbReference type="Proteomes" id="UP000593765"/>
    </source>
</evidence>
<dbReference type="EMBL" id="CP063458">
    <property type="protein sequence ID" value="QOV91123.1"/>
    <property type="molecule type" value="Genomic_DNA"/>
</dbReference>
<proteinExistence type="predicted"/>
<dbReference type="Gene3D" id="3.40.605.10">
    <property type="entry name" value="Aldehyde Dehydrogenase, Chain A, domain 1"/>
    <property type="match status" value="1"/>
</dbReference>
<protein>
    <submittedName>
        <fullName evidence="3">Aldehyde dehydrogenase family protein</fullName>
    </submittedName>
</protein>
<sequence>MNLHGKNLIGGEQSGQGETFAAVNPATSQALPTNFHEGTAEEADRAMKLAHDAFQTFRKTSKNVRASLLENIALNIEAIGDALLERANLETALGIPRLTGERARTCFQLRMFARLAEDGSWVDARIDKAIPDRKPLPRPDLRRMLIGMGPVVSFSSSNFPLAISVAGNDLVSAFAAGCPIVVKNHPNHPGTSEIIASAITKAIADLKLPHGIFSMINGRKTDIGMALVKHPLTEAVAFTGSLRGGRAIFDAANSRPVPIPVFAEMGSVNPVFLLPGALAERGPKIAEAYKNSMTVSVGQMCTNPGVVVGLKGDAATAFVSAAGKLVEETPSGTMLYAGIRDGFEKEVGKFEKVPGVSVVARSKTEPDATKTQARPTLLTTDARTYLANPLLKEEAFGPASIFVAGESKEDLLAIARTMDGSLTATIHGTPEDLKEYADLVRLLEQKAGRLVFNGFPTGVEVVPSQQHGGPYPSTTDVRTTSVGTAAIQRFVRPVSYQDFPQSSLPDELKDENPLGIWRMVEGKLTKDTL</sequence>
<dbReference type="InterPro" id="IPR016161">
    <property type="entry name" value="Ald_DH/histidinol_DH"/>
</dbReference>
<dbReference type="PANTHER" id="PTHR43353">
    <property type="entry name" value="SUCCINATE-SEMIALDEHYDE DEHYDROGENASE, MITOCHONDRIAL"/>
    <property type="match status" value="1"/>
</dbReference>
<evidence type="ECO:0000313" key="3">
    <source>
        <dbReference type="EMBL" id="QOV91123.1"/>
    </source>
</evidence>
<dbReference type="InterPro" id="IPR044151">
    <property type="entry name" value="ALDH_KGSADH"/>
</dbReference>
<dbReference type="SUPFAM" id="SSF53720">
    <property type="entry name" value="ALDH-like"/>
    <property type="match status" value="1"/>
</dbReference>
<dbReference type="InterPro" id="IPR016163">
    <property type="entry name" value="Ald_DH_C"/>
</dbReference>
<dbReference type="InterPro" id="IPR015590">
    <property type="entry name" value="Aldehyde_DH_dom"/>
</dbReference>
<dbReference type="InterPro" id="IPR050740">
    <property type="entry name" value="Aldehyde_DH_Superfamily"/>
</dbReference>
<keyword evidence="1" id="KW-0560">Oxidoreductase</keyword>